<evidence type="ECO:0000313" key="1">
    <source>
        <dbReference type="WBParaSite" id="MCU_011449-RA"/>
    </source>
</evidence>
<sequence length="112" mass="12178">MCTNLVVVANAKLNTRTCVYFFLFASVLQRGHRQRSRLLPSSSSAHHYQYHVRPTASGAGGLTRLPVIVHSRPQPPPLVALVPLADETASSGTTTTTPVATVCRWSPRDNIV</sequence>
<proteinExistence type="predicted"/>
<dbReference type="AlphaFoldDB" id="A0A5K3FUI8"/>
<accession>A0A5K3FUI8</accession>
<protein>
    <submittedName>
        <fullName evidence="1">Secreted protein</fullName>
    </submittedName>
</protein>
<name>A0A5K3FUI8_MESCO</name>
<reference evidence="1" key="1">
    <citation type="submission" date="2019-11" db="UniProtKB">
        <authorList>
            <consortium name="WormBaseParasite"/>
        </authorList>
    </citation>
    <scope>IDENTIFICATION</scope>
</reference>
<dbReference type="WBParaSite" id="MCU_011449-RA">
    <property type="protein sequence ID" value="MCU_011449-RA"/>
    <property type="gene ID" value="MCU_011449"/>
</dbReference>
<organism evidence="1">
    <name type="scientific">Mesocestoides corti</name>
    <name type="common">Flatworm</name>
    <dbReference type="NCBI Taxonomy" id="53468"/>
    <lineage>
        <taxon>Eukaryota</taxon>
        <taxon>Metazoa</taxon>
        <taxon>Spiralia</taxon>
        <taxon>Lophotrochozoa</taxon>
        <taxon>Platyhelminthes</taxon>
        <taxon>Cestoda</taxon>
        <taxon>Eucestoda</taxon>
        <taxon>Cyclophyllidea</taxon>
        <taxon>Mesocestoididae</taxon>
        <taxon>Mesocestoides</taxon>
    </lineage>
</organism>